<evidence type="ECO:0000313" key="1">
    <source>
        <dbReference type="EMBL" id="WIN00275.1"/>
    </source>
</evidence>
<gene>
    <name evidence="1" type="ORF">ACTOB_003972</name>
</gene>
<reference evidence="1 2" key="1">
    <citation type="submission" date="2023-06" db="EMBL/GenBank/DDBJ databases">
        <authorList>
            <person name="Yushchuk O."/>
            <person name="Binda E."/>
            <person name="Ruckert-Reed C."/>
            <person name="Fedorenko V."/>
            <person name="Kalinowski J."/>
            <person name="Marinelli F."/>
        </authorList>
    </citation>
    <scope>NUCLEOTIDE SEQUENCE [LARGE SCALE GENOMIC DNA]</scope>
    <source>
        <strain evidence="1 2">NRRL 3884</strain>
    </source>
</reference>
<accession>A0ABY8WUZ9</accession>
<name>A0ABY8WUZ9_9ACTN</name>
<proteinExistence type="predicted"/>
<protein>
    <submittedName>
        <fullName evidence="1">Uncharacterized protein</fullName>
    </submittedName>
</protein>
<evidence type="ECO:0000313" key="2">
    <source>
        <dbReference type="Proteomes" id="UP001240150"/>
    </source>
</evidence>
<sequence length="263" mass="27651">MPEPRHRRPTRFWVAAGLIVAAVGALGTVASAVADGFAEVREQTQPSPATVSAAPGDALRVSVQGAGAGDASCLRAQYVARGGLADLRGDPQPPDALFGPDESDAWFAAHGASPTADTVVFVVESLRRGRAVLRDLRAVVDSWEPAPAAVRVVPNGSGCGAHLDIQDFGLALRDVHRPILAVPHRGTRGFPYTVAEDDPIQFEVFVAPPAGIATWHLELRWTFGGEAHTTRLPAGAGTFRSGAGPAYCAETVVEAVRSPRRCR</sequence>
<dbReference type="Proteomes" id="UP001240150">
    <property type="component" value="Chromosome"/>
</dbReference>
<organism evidence="1 2">
    <name type="scientific">Actinoplanes oblitus</name>
    <dbReference type="NCBI Taxonomy" id="3040509"/>
    <lineage>
        <taxon>Bacteria</taxon>
        <taxon>Bacillati</taxon>
        <taxon>Actinomycetota</taxon>
        <taxon>Actinomycetes</taxon>
        <taxon>Micromonosporales</taxon>
        <taxon>Micromonosporaceae</taxon>
        <taxon>Actinoplanes</taxon>
    </lineage>
</organism>
<dbReference type="EMBL" id="CP126980">
    <property type="protein sequence ID" value="WIN00275.1"/>
    <property type="molecule type" value="Genomic_DNA"/>
</dbReference>
<dbReference type="RefSeq" id="WP_284921786.1">
    <property type="nucleotide sequence ID" value="NZ_CP126980.1"/>
</dbReference>
<keyword evidence="2" id="KW-1185">Reference proteome</keyword>